<reference evidence="7 8" key="1">
    <citation type="submission" date="2017-06" db="EMBL/GenBank/DDBJ databases">
        <title>Sequencing and comparative analysis of myxobacterial genomes.</title>
        <authorList>
            <person name="Rupp O."/>
            <person name="Goesmann A."/>
            <person name="Sogaard-Andersen L."/>
        </authorList>
    </citation>
    <scope>NUCLEOTIDE SEQUENCE [LARGE SCALE GENOMIC DNA]</scope>
    <source>
        <strain evidence="7 8">DSM 14697</strain>
    </source>
</reference>
<organism evidence="7 8">
    <name type="scientific">Corallococcus macrosporus DSM 14697</name>
    <dbReference type="NCBI Taxonomy" id="1189310"/>
    <lineage>
        <taxon>Bacteria</taxon>
        <taxon>Pseudomonadati</taxon>
        <taxon>Myxococcota</taxon>
        <taxon>Myxococcia</taxon>
        <taxon>Myxococcales</taxon>
        <taxon>Cystobacterineae</taxon>
        <taxon>Myxococcaceae</taxon>
        <taxon>Corallococcus</taxon>
    </lineage>
</organism>
<keyword evidence="1 7" id="KW-0489">Methyltransferase</keyword>
<evidence type="ECO:0000256" key="1">
    <source>
        <dbReference type="ARBA" id="ARBA00022603"/>
    </source>
</evidence>
<sequence>MSQQPRASHAPPPPAALQMTQMVYGFWVSRCLQIMAELGLADIIGDVPKTVEELADASGTHAPTLRRMLRLLSGLGVLVKDEATQRWALTELGGMLRKDNPGSVYGSLMAHGHLLSWQAWGDLATALKTGKPTVEKFMGDTFFNYMTTHPDVAAIFNGSMAAYQTMNAPAVVNAYDFSSARTVVDVGGGTGMLLAHILGANPGVRGTIFEMPHVAVEARERLAQRGLSGRCDVVDGDFFARITPEGHDVYILSQILHDWDDEQSLRILQNIRAAMRPDSRLLIVETVLPGDNVQHFGNLYDMAMLVLVGGRERTGPEYTALLEKAGLRLSNVFPTAMPPSVVEAVVA</sequence>
<keyword evidence="2 7" id="KW-0808">Transferase</keyword>
<evidence type="ECO:0000256" key="2">
    <source>
        <dbReference type="ARBA" id="ARBA00022679"/>
    </source>
</evidence>
<dbReference type="CDD" id="cd02440">
    <property type="entry name" value="AdoMet_MTases"/>
    <property type="match status" value="1"/>
</dbReference>
<dbReference type="InterPro" id="IPR036390">
    <property type="entry name" value="WH_DNA-bd_sf"/>
</dbReference>
<evidence type="ECO:0000256" key="3">
    <source>
        <dbReference type="ARBA" id="ARBA00022691"/>
    </source>
</evidence>
<evidence type="ECO:0000256" key="4">
    <source>
        <dbReference type="PIRSR" id="PIRSR005739-1"/>
    </source>
</evidence>
<dbReference type="InterPro" id="IPR001077">
    <property type="entry name" value="COMT_C"/>
</dbReference>
<dbReference type="Proteomes" id="UP000217343">
    <property type="component" value="Chromosome"/>
</dbReference>
<feature type="domain" description="O-methyltransferase dimerisation" evidence="6">
    <location>
        <begin position="21"/>
        <end position="96"/>
    </location>
</feature>
<dbReference type="SUPFAM" id="SSF53335">
    <property type="entry name" value="S-adenosyl-L-methionine-dependent methyltransferases"/>
    <property type="match status" value="1"/>
</dbReference>
<gene>
    <name evidence="7" type="ORF">MYMAC_003509</name>
</gene>
<dbReference type="GO" id="GO:0008171">
    <property type="term" value="F:O-methyltransferase activity"/>
    <property type="evidence" value="ECO:0007669"/>
    <property type="project" value="InterPro"/>
</dbReference>
<evidence type="ECO:0000313" key="8">
    <source>
        <dbReference type="Proteomes" id="UP000217343"/>
    </source>
</evidence>
<dbReference type="EMBL" id="CP022203">
    <property type="protein sequence ID" value="ATB47888.1"/>
    <property type="molecule type" value="Genomic_DNA"/>
</dbReference>
<protein>
    <submittedName>
        <fullName evidence="7">O-methyltransferase</fullName>
    </submittedName>
</protein>
<dbReference type="GO" id="GO:0032259">
    <property type="term" value="P:methylation"/>
    <property type="evidence" value="ECO:0007669"/>
    <property type="project" value="UniProtKB-KW"/>
</dbReference>
<dbReference type="PANTHER" id="PTHR43712">
    <property type="entry name" value="PUTATIVE (AFU_ORTHOLOGUE AFUA_4G14580)-RELATED"/>
    <property type="match status" value="1"/>
</dbReference>
<dbReference type="GO" id="GO:0046983">
    <property type="term" value="F:protein dimerization activity"/>
    <property type="evidence" value="ECO:0007669"/>
    <property type="project" value="InterPro"/>
</dbReference>
<dbReference type="Pfam" id="PF00891">
    <property type="entry name" value="Methyltransf_2"/>
    <property type="match status" value="1"/>
</dbReference>
<proteinExistence type="predicted"/>
<evidence type="ECO:0000259" key="5">
    <source>
        <dbReference type="Pfam" id="PF00891"/>
    </source>
</evidence>
<dbReference type="Pfam" id="PF08100">
    <property type="entry name" value="Dimerisation"/>
    <property type="match status" value="1"/>
</dbReference>
<evidence type="ECO:0000259" key="6">
    <source>
        <dbReference type="Pfam" id="PF08100"/>
    </source>
</evidence>
<keyword evidence="3" id="KW-0949">S-adenosyl-L-methionine</keyword>
<dbReference type="SUPFAM" id="SSF46785">
    <property type="entry name" value="Winged helix' DNA-binding domain"/>
    <property type="match status" value="1"/>
</dbReference>
<dbReference type="KEGG" id="mmas:MYMAC_003509"/>
<feature type="active site" description="Proton acceptor" evidence="4">
    <location>
        <position position="257"/>
    </location>
</feature>
<dbReference type="InterPro" id="IPR012967">
    <property type="entry name" value="COMT_dimerisation"/>
</dbReference>
<dbReference type="RefSeq" id="WP_238539712.1">
    <property type="nucleotide sequence ID" value="NZ_CP022203.1"/>
</dbReference>
<evidence type="ECO:0000313" key="7">
    <source>
        <dbReference type="EMBL" id="ATB47888.1"/>
    </source>
</evidence>
<keyword evidence="8" id="KW-1185">Reference proteome</keyword>
<dbReference type="PANTHER" id="PTHR43712:SF2">
    <property type="entry name" value="O-METHYLTRANSFERASE CICE"/>
    <property type="match status" value="1"/>
</dbReference>
<dbReference type="Gene3D" id="1.10.287.1350">
    <property type="match status" value="1"/>
</dbReference>
<dbReference type="PIRSF" id="PIRSF005739">
    <property type="entry name" value="O-mtase"/>
    <property type="match status" value="1"/>
</dbReference>
<dbReference type="InterPro" id="IPR016461">
    <property type="entry name" value="COMT-like"/>
</dbReference>
<dbReference type="AlphaFoldDB" id="A0A250JW40"/>
<dbReference type="PROSITE" id="PS51683">
    <property type="entry name" value="SAM_OMT_II"/>
    <property type="match status" value="1"/>
</dbReference>
<dbReference type="InterPro" id="IPR029063">
    <property type="entry name" value="SAM-dependent_MTases_sf"/>
</dbReference>
<dbReference type="Gene3D" id="1.10.10.10">
    <property type="entry name" value="Winged helix-like DNA-binding domain superfamily/Winged helix DNA-binding domain"/>
    <property type="match status" value="1"/>
</dbReference>
<dbReference type="Gene3D" id="3.40.50.150">
    <property type="entry name" value="Vaccinia Virus protein VP39"/>
    <property type="match status" value="1"/>
</dbReference>
<feature type="domain" description="O-methyltransferase C-terminal" evidence="5">
    <location>
        <begin position="120"/>
        <end position="327"/>
    </location>
</feature>
<name>A0A250JW40_9BACT</name>
<accession>A0A250JW40</accession>
<dbReference type="InterPro" id="IPR036388">
    <property type="entry name" value="WH-like_DNA-bd_sf"/>
</dbReference>